<feature type="signal peptide" evidence="1">
    <location>
        <begin position="1"/>
        <end position="25"/>
    </location>
</feature>
<gene>
    <name evidence="2" type="ORF">IAB44_12780</name>
</gene>
<name>A0A9D1EUT9_9FIRM</name>
<reference evidence="2" key="1">
    <citation type="submission" date="2020-10" db="EMBL/GenBank/DDBJ databases">
        <authorList>
            <person name="Gilroy R."/>
        </authorList>
    </citation>
    <scope>NUCLEOTIDE SEQUENCE</scope>
    <source>
        <strain evidence="2">CHK190-19873</strain>
    </source>
</reference>
<feature type="chain" id="PRO_5038437432" description="PepSY domain-containing protein" evidence="1">
    <location>
        <begin position="26"/>
        <end position="365"/>
    </location>
</feature>
<keyword evidence="1" id="KW-0732">Signal</keyword>
<reference evidence="2" key="2">
    <citation type="journal article" date="2021" name="PeerJ">
        <title>Extensive microbial diversity within the chicken gut microbiome revealed by metagenomics and culture.</title>
        <authorList>
            <person name="Gilroy R."/>
            <person name="Ravi A."/>
            <person name="Getino M."/>
            <person name="Pursley I."/>
            <person name="Horton D.L."/>
            <person name="Alikhan N.F."/>
            <person name="Baker D."/>
            <person name="Gharbi K."/>
            <person name="Hall N."/>
            <person name="Watson M."/>
            <person name="Adriaenssens E.M."/>
            <person name="Foster-Nyarko E."/>
            <person name="Jarju S."/>
            <person name="Secka A."/>
            <person name="Antonio M."/>
            <person name="Oren A."/>
            <person name="Chaudhuri R.R."/>
            <person name="La Ragione R."/>
            <person name="Hildebrand F."/>
            <person name="Pallen M.J."/>
        </authorList>
    </citation>
    <scope>NUCLEOTIDE SEQUENCE</scope>
    <source>
        <strain evidence="2">CHK190-19873</strain>
    </source>
</reference>
<evidence type="ECO:0000313" key="2">
    <source>
        <dbReference type="EMBL" id="HIS32400.1"/>
    </source>
</evidence>
<accession>A0A9D1EUT9</accession>
<dbReference type="AlphaFoldDB" id="A0A9D1EUT9"/>
<dbReference type="PROSITE" id="PS51257">
    <property type="entry name" value="PROKAR_LIPOPROTEIN"/>
    <property type="match status" value="1"/>
</dbReference>
<protein>
    <recommendedName>
        <fullName evidence="4">PepSY domain-containing protein</fullName>
    </recommendedName>
</protein>
<dbReference type="Proteomes" id="UP000823935">
    <property type="component" value="Unassembled WGS sequence"/>
</dbReference>
<evidence type="ECO:0000313" key="3">
    <source>
        <dbReference type="Proteomes" id="UP000823935"/>
    </source>
</evidence>
<dbReference type="EMBL" id="DVIQ01000079">
    <property type="protein sequence ID" value="HIS32400.1"/>
    <property type="molecule type" value="Genomic_DNA"/>
</dbReference>
<proteinExistence type="predicted"/>
<evidence type="ECO:0000256" key="1">
    <source>
        <dbReference type="SAM" id="SignalP"/>
    </source>
</evidence>
<organism evidence="2 3">
    <name type="scientific">Candidatus Limivivens intestinipullorum</name>
    <dbReference type="NCBI Taxonomy" id="2840858"/>
    <lineage>
        <taxon>Bacteria</taxon>
        <taxon>Bacillati</taxon>
        <taxon>Bacillota</taxon>
        <taxon>Clostridia</taxon>
        <taxon>Lachnospirales</taxon>
        <taxon>Lachnospiraceae</taxon>
        <taxon>Lachnospiraceae incertae sedis</taxon>
        <taxon>Candidatus Limivivens</taxon>
    </lineage>
</organism>
<comment type="caution">
    <text evidence="2">The sequence shown here is derived from an EMBL/GenBank/DDBJ whole genome shotgun (WGS) entry which is preliminary data.</text>
</comment>
<evidence type="ECO:0008006" key="4">
    <source>
        <dbReference type="Google" id="ProtNLM"/>
    </source>
</evidence>
<sequence length="365" mass="41495">MKKMKWFCCLAFCICAMFTGCGKHIADSDKGEGTAAMAEAADRFPEKYEKTSDSGKVKFHCQLEIPQNMTQAIPAVSAEGLYCCDREKAWALFGEGKEVMEKHEIPAEEGREPSDYYLFADDENLGIDEGISYGSGNSQYYLNIGVQDPDNQAKFAQDEVSFKSSGECIAEIKSTIEELGYHSEDFLFGCYPLSFQTMRELEEESIQDSYLKEEQRKESWSQEDDAYFIYAYQQNEGIPVFHEQMSIAKSMAFDTPDNAPLQAIYSARGIEYLTINSVYKFHNGEDLVSLKPFEDIAAVLEEKFENILDDASYEVTRAKFYERVYLNEAQKYETEPVWYFEVTENGAGKSVVLINAETGKEIFLP</sequence>